<dbReference type="Gene3D" id="3.40.50.360">
    <property type="match status" value="1"/>
</dbReference>
<evidence type="ECO:0000313" key="6">
    <source>
        <dbReference type="Proteomes" id="UP001242995"/>
    </source>
</evidence>
<evidence type="ECO:0000313" key="3">
    <source>
        <dbReference type="EMBL" id="MDP9904502.1"/>
    </source>
</evidence>
<evidence type="ECO:0000313" key="5">
    <source>
        <dbReference type="Proteomes" id="UP001230951"/>
    </source>
</evidence>
<dbReference type="InterPro" id="IPR003680">
    <property type="entry name" value="Flavodoxin_fold"/>
</dbReference>
<comment type="caution">
    <text evidence="3">The sequence shown here is derived from an EMBL/GenBank/DDBJ whole genome shotgun (WGS) entry which is preliminary data.</text>
</comment>
<dbReference type="EMBL" id="JAUSTF010000001">
    <property type="protein sequence ID" value="MDQ0178845.1"/>
    <property type="molecule type" value="Genomic_DNA"/>
</dbReference>
<evidence type="ECO:0000313" key="4">
    <source>
        <dbReference type="EMBL" id="MDQ0178845.1"/>
    </source>
</evidence>
<dbReference type="InterPro" id="IPR046980">
    <property type="entry name" value="KefG/KefF"/>
</dbReference>
<dbReference type="InterPro" id="IPR029039">
    <property type="entry name" value="Flavoprotein-like_sf"/>
</dbReference>
<feature type="domain" description="Flavodoxin-like fold" evidence="2">
    <location>
        <begin position="1"/>
        <end position="166"/>
    </location>
</feature>
<dbReference type="Proteomes" id="UP001230951">
    <property type="component" value="Unassembled WGS sequence"/>
</dbReference>
<dbReference type="SUPFAM" id="SSF52218">
    <property type="entry name" value="Flavoproteins"/>
    <property type="match status" value="1"/>
</dbReference>
<name>A0AAW8DFT9_9MICC</name>
<dbReference type="PANTHER" id="PTHR47307">
    <property type="entry name" value="GLUTATHIONE-REGULATED POTASSIUM-EFFLUX SYSTEM ANCILLARY PROTEIN KEFG"/>
    <property type="match status" value="1"/>
</dbReference>
<dbReference type="PANTHER" id="PTHR47307:SF1">
    <property type="entry name" value="GLUTATHIONE-REGULATED POTASSIUM-EFFLUX SYSTEM ANCILLARY PROTEIN KEFG"/>
    <property type="match status" value="1"/>
</dbReference>
<dbReference type="EMBL" id="JAUSRG010000002">
    <property type="protein sequence ID" value="MDP9904502.1"/>
    <property type="molecule type" value="Genomic_DNA"/>
</dbReference>
<evidence type="ECO:0000256" key="1">
    <source>
        <dbReference type="ARBA" id="ARBA00023002"/>
    </source>
</evidence>
<proteinExistence type="predicted"/>
<dbReference type="Pfam" id="PF02525">
    <property type="entry name" value="Flavodoxin_2"/>
    <property type="match status" value="1"/>
</dbReference>
<keyword evidence="5" id="KW-1185">Reference proteome</keyword>
<dbReference type="Proteomes" id="UP001242995">
    <property type="component" value="Unassembled WGS sequence"/>
</dbReference>
<reference evidence="3 5" key="1">
    <citation type="submission" date="2023-07" db="EMBL/GenBank/DDBJ databases">
        <title>Sorghum-associated microbial communities from plants grown in Nebraska, USA.</title>
        <authorList>
            <person name="Schachtman D."/>
        </authorList>
    </citation>
    <scope>NUCLEOTIDE SEQUENCE</scope>
    <source>
        <strain evidence="3">DS1006</strain>
        <strain evidence="4 5">DS1016</strain>
    </source>
</reference>
<protein>
    <submittedName>
        <fullName evidence="3">NADPH-quinone reductase</fullName>
    </submittedName>
</protein>
<accession>A0AAW8DFT9</accession>
<dbReference type="AlphaFoldDB" id="A0AAW8DFT9"/>
<organism evidence="3 6">
    <name type="scientific">Arthrobacter bambusae</name>
    <dbReference type="NCBI Taxonomy" id="1338426"/>
    <lineage>
        <taxon>Bacteria</taxon>
        <taxon>Bacillati</taxon>
        <taxon>Actinomycetota</taxon>
        <taxon>Actinomycetes</taxon>
        <taxon>Micrococcales</taxon>
        <taxon>Micrococcaceae</taxon>
        <taxon>Arthrobacter</taxon>
    </lineage>
</organism>
<gene>
    <name evidence="3" type="ORF">J2S90_001448</name>
    <name evidence="4" type="ORF">J2S93_000252</name>
</gene>
<keyword evidence="1" id="KW-0560">Oxidoreductase</keyword>
<sequence length="189" mass="20850">MKTVLIVGHPDLRSSRINAALLEESKSIQDVHIRVLSELYGTGSIDIQAEQEAIAGAAHIVQQYPTYWYAMPSILKRWLDEVLTRGWAYGTGTPGALAGKTLRVVTTTGGAFDGYGPNGLHGWEYEAMLVPLKATARRLGMDWQEPLVIHGVRDLDVAGIQRLRSSFHQLLMEAGEEHQSLETTLLRTG</sequence>
<dbReference type="GO" id="GO:0010181">
    <property type="term" value="F:FMN binding"/>
    <property type="evidence" value="ECO:0007669"/>
    <property type="project" value="TreeGrafter"/>
</dbReference>
<evidence type="ECO:0000259" key="2">
    <source>
        <dbReference type="Pfam" id="PF02525"/>
    </source>
</evidence>
<dbReference type="RefSeq" id="WP_306960189.1">
    <property type="nucleotide sequence ID" value="NZ_JAUSRG010000002.1"/>
</dbReference>
<dbReference type="GO" id="GO:0003955">
    <property type="term" value="F:NAD(P)H dehydrogenase (quinone) activity"/>
    <property type="evidence" value="ECO:0007669"/>
    <property type="project" value="TreeGrafter"/>
</dbReference>
<dbReference type="GO" id="GO:0009055">
    <property type="term" value="F:electron transfer activity"/>
    <property type="evidence" value="ECO:0007669"/>
    <property type="project" value="TreeGrafter"/>
</dbReference>